<organism evidence="1 2">
    <name type="scientific">Thermaerobacter composti</name>
    <dbReference type="NCBI Taxonomy" id="554949"/>
    <lineage>
        <taxon>Bacteria</taxon>
        <taxon>Bacillati</taxon>
        <taxon>Bacillota</taxon>
        <taxon>Clostridia</taxon>
        <taxon>Eubacteriales</taxon>
        <taxon>Clostridiales Family XVII. Incertae Sedis</taxon>
        <taxon>Thermaerobacter</taxon>
    </lineage>
</organism>
<dbReference type="InterPro" id="IPR021637">
    <property type="entry name" value="DUF3243"/>
</dbReference>
<keyword evidence="2" id="KW-1185">Reference proteome</keyword>
<reference evidence="1 2" key="1">
    <citation type="submission" date="2023-08" db="EMBL/GenBank/DDBJ databases">
        <title>Genome sequence of Thermaerobacter compostii strain Ins1, a spore-forming filamentous bacterium isolated from a deep geothermal reservoir.</title>
        <authorList>
            <person name="Bregnard D."/>
            <person name="Gonzalez D."/>
            <person name="Junier P."/>
        </authorList>
    </citation>
    <scope>NUCLEOTIDE SEQUENCE [LARGE SCALE GENOMIC DNA]</scope>
    <source>
        <strain evidence="1 2">Ins1</strain>
    </source>
</reference>
<accession>A0ABZ0QNR4</accession>
<dbReference type="Proteomes" id="UP001304683">
    <property type="component" value="Chromosome"/>
</dbReference>
<proteinExistence type="predicted"/>
<dbReference type="Gene3D" id="1.10.760.20">
    <property type="entry name" value="Protein of unknown function DUF3243"/>
    <property type="match status" value="1"/>
</dbReference>
<dbReference type="Pfam" id="PF11588">
    <property type="entry name" value="DUF3243"/>
    <property type="match status" value="1"/>
</dbReference>
<protein>
    <submittedName>
        <fullName evidence="1">DUF3243 domain-containing protein</fullName>
    </submittedName>
</protein>
<gene>
    <name evidence="1" type="ORF">Q5761_08500</name>
</gene>
<evidence type="ECO:0000313" key="2">
    <source>
        <dbReference type="Proteomes" id="UP001304683"/>
    </source>
</evidence>
<dbReference type="InterPro" id="IPR038292">
    <property type="entry name" value="YmfJ/YflH_sf"/>
</dbReference>
<sequence length="90" mass="10054">MPEFSEVFRQQLTVLADKVRTMENLGMSNEGITGVVTEVGDWLAKEAEPRSAEQRLLKEMWQHASNQEQAQIASALIKLADRTVGRGVVK</sequence>
<evidence type="ECO:0000313" key="1">
    <source>
        <dbReference type="EMBL" id="WPD18407.1"/>
    </source>
</evidence>
<name>A0ABZ0QNR4_9FIRM</name>
<dbReference type="EMBL" id="CP132508">
    <property type="protein sequence ID" value="WPD18407.1"/>
    <property type="molecule type" value="Genomic_DNA"/>
</dbReference>
<dbReference type="RefSeq" id="WP_318750248.1">
    <property type="nucleotide sequence ID" value="NZ_CP132508.1"/>
</dbReference>